<dbReference type="PROSITE" id="PS51375">
    <property type="entry name" value="PPR"/>
    <property type="match status" value="5"/>
</dbReference>
<dbReference type="Pfam" id="PF13812">
    <property type="entry name" value="PPR_3"/>
    <property type="match status" value="2"/>
</dbReference>
<dbReference type="Gene3D" id="1.25.40.10">
    <property type="entry name" value="Tetratricopeptide repeat domain"/>
    <property type="match status" value="4"/>
</dbReference>
<feature type="repeat" description="PPR" evidence="2">
    <location>
        <begin position="768"/>
        <end position="802"/>
    </location>
</feature>
<dbReference type="SUPFAM" id="SSF55120">
    <property type="entry name" value="Pseudouridine synthase"/>
    <property type="match status" value="1"/>
</dbReference>
<proteinExistence type="predicted"/>
<dbReference type="SMART" id="SM00271">
    <property type="entry name" value="DnaJ"/>
    <property type="match status" value="1"/>
</dbReference>
<dbReference type="Pfam" id="PF01535">
    <property type="entry name" value="PPR"/>
    <property type="match status" value="1"/>
</dbReference>
<dbReference type="Gene3D" id="3.30.2350.10">
    <property type="entry name" value="Pseudouridine synthase"/>
    <property type="match status" value="1"/>
</dbReference>
<feature type="repeat" description="PPR" evidence="2">
    <location>
        <begin position="523"/>
        <end position="557"/>
    </location>
</feature>
<evidence type="ECO:0000259" key="4">
    <source>
        <dbReference type="PROSITE" id="PS50076"/>
    </source>
</evidence>
<feature type="non-terminal residue" evidence="5">
    <location>
        <position position="1209"/>
    </location>
</feature>
<keyword evidence="6" id="KW-1185">Reference proteome</keyword>
<protein>
    <submittedName>
        <fullName evidence="5">EMB2654 protein</fullName>
    </submittedName>
</protein>
<feature type="domain" description="J" evidence="4">
    <location>
        <begin position="75"/>
        <end position="142"/>
    </location>
</feature>
<dbReference type="OrthoDB" id="185373at2759"/>
<dbReference type="Proteomes" id="UP000604046">
    <property type="component" value="Unassembled WGS sequence"/>
</dbReference>
<dbReference type="SUPFAM" id="SSF46565">
    <property type="entry name" value="Chaperone J-domain"/>
    <property type="match status" value="1"/>
</dbReference>
<feature type="repeat" description="PPR" evidence="2">
    <location>
        <begin position="349"/>
        <end position="383"/>
    </location>
</feature>
<organism evidence="5 6">
    <name type="scientific">Symbiodinium natans</name>
    <dbReference type="NCBI Taxonomy" id="878477"/>
    <lineage>
        <taxon>Eukaryota</taxon>
        <taxon>Sar</taxon>
        <taxon>Alveolata</taxon>
        <taxon>Dinophyceae</taxon>
        <taxon>Suessiales</taxon>
        <taxon>Symbiodiniaceae</taxon>
        <taxon>Symbiodinium</taxon>
    </lineage>
</organism>
<dbReference type="PROSITE" id="PS50076">
    <property type="entry name" value="DNAJ_2"/>
    <property type="match status" value="1"/>
</dbReference>
<evidence type="ECO:0000313" key="5">
    <source>
        <dbReference type="EMBL" id="CAE7595563.1"/>
    </source>
</evidence>
<evidence type="ECO:0000256" key="1">
    <source>
        <dbReference type="ARBA" id="ARBA00022737"/>
    </source>
</evidence>
<reference evidence="5" key="1">
    <citation type="submission" date="2021-02" db="EMBL/GenBank/DDBJ databases">
        <authorList>
            <person name="Dougan E. K."/>
            <person name="Rhodes N."/>
            <person name="Thang M."/>
            <person name="Chan C."/>
        </authorList>
    </citation>
    <scope>NUCLEOTIDE SEQUENCE</scope>
</reference>
<feature type="region of interest" description="Disordered" evidence="3">
    <location>
        <begin position="130"/>
        <end position="160"/>
    </location>
</feature>
<accession>A0A812USB2</accession>
<evidence type="ECO:0000256" key="3">
    <source>
        <dbReference type="SAM" id="MobiDB-lite"/>
    </source>
</evidence>
<dbReference type="CDD" id="cd06257">
    <property type="entry name" value="DnaJ"/>
    <property type="match status" value="1"/>
</dbReference>
<evidence type="ECO:0000313" key="6">
    <source>
        <dbReference type="Proteomes" id="UP000604046"/>
    </source>
</evidence>
<evidence type="ECO:0000256" key="2">
    <source>
        <dbReference type="PROSITE-ProRule" id="PRU00708"/>
    </source>
</evidence>
<comment type="caution">
    <text evidence="5">The sequence shown here is derived from an EMBL/GenBank/DDBJ whole genome shotgun (WGS) entry which is preliminary data.</text>
</comment>
<dbReference type="Gene3D" id="1.10.287.110">
    <property type="entry name" value="DnaJ domain"/>
    <property type="match status" value="1"/>
</dbReference>
<dbReference type="Pfam" id="PF13041">
    <property type="entry name" value="PPR_2"/>
    <property type="match status" value="1"/>
</dbReference>
<sequence>MASTHRAPSMLWQRLVSRAQACHLSHRGFTSSLCVLPRHKLGAESSMGLRGVTSGLPPLGLGACRSFSSSSRSDDPYKILGIGRNATPEEIKKAYKKEAMKWHPDRQPPEKREEAQKRFTEVANAYETLSDPEKRRASDAGGGANGFTGHTGFHSTGGNTQASAEDLFRQVFGQRGFQELFLNLQAMQGFGSPGISVGATVKVHTDKRRLLRLCRAAGIDATNDGKRVQSVGKEGRVIKVDHDDDTAKVAVNGVGDVWFPAQALDMTGAGMGMENFMPFASPFVNTPLHGGGTSKEVWHVEVKQPLPLERWRTHPQEATAAISKLSKQGSIDEAMEAVHHMVQNHVQANTFHYNAVLSGCKREGRWTFALGLLSEMSRSILHPSIVTFNSVISACAESSAWQVALDVLQMVSTDHILPTAVTFNAAISACARGRESGTALSLLSMMKSHSIQQDQISFGTAIAALEGESWQHAIHLLGCMTKALITPDVVTYSSAIAVCGSKSQWLQGLHILSHMFESQILPNQVTYGAAISACERGHEWQHALNLLSSMRGQKHNPNKIVSSAAISACEKASNWQAALSVSVGMTAAQLQLDIISCNPVIAACANGGQWQLALYLFAQMQTTASLCPDCFSYTAAVSACSRTSQWQRALLLWEDMTRAGVEASSVSWNAMISSCEKGGQWELALCALETMMGECPPQETTFGAAISACARGSRWQSAIMLLACCKEQQMQPSVISYSAAISACEDVAEWQPALQLLHTMLRDTTTPNIVTYSSVISACERGLQWQLALDIFWDMTKQKLTPDAVTCSSAISACEQGGLWHVAVRLLADIRVFTAMPTDGSTAAAISACRRQSRWQMVSSLLLDTSTPAGAVTNSLLLDDLTAVAGCTDLSSADVSYISWRLARATRHFPPGMMEQASGQLAKLVAAAPTDLEFSELCSVMWSVASMSAADVLSGLVDRATVQLEHGDGRLLKSASLANLAWALSTSGPSKTHDSALLQVQSELVRRLPELCQSQSYRWQMEFVDAALTILWASSFADVLAWATADAARSSLSQLGARLDLDSLKLLPVASGQSGQVPSAPSSAAPFVKAEVADVLVVFKPPGWEVDLGPQEASREKGRLSEFVLSMYPRCHSSLLSDVSKQHGFLHRLDVPCSGLLLVATTHKAYFDLHFQLATAALIRDYVVVTRGWMSPQRREIQAPVHWWDSAAL</sequence>
<dbReference type="GO" id="GO:0001522">
    <property type="term" value="P:pseudouridine synthesis"/>
    <property type="evidence" value="ECO:0007669"/>
    <property type="project" value="InterPro"/>
</dbReference>
<dbReference type="PANTHER" id="PTHR47447:SF17">
    <property type="entry name" value="OS12G0638900 PROTEIN"/>
    <property type="match status" value="1"/>
</dbReference>
<feature type="repeat" description="PPR" evidence="2">
    <location>
        <begin position="384"/>
        <end position="418"/>
    </location>
</feature>
<dbReference type="GO" id="GO:0009982">
    <property type="term" value="F:pseudouridine synthase activity"/>
    <property type="evidence" value="ECO:0007669"/>
    <property type="project" value="InterPro"/>
</dbReference>
<dbReference type="NCBIfam" id="TIGR00756">
    <property type="entry name" value="PPR"/>
    <property type="match status" value="5"/>
</dbReference>
<dbReference type="InterPro" id="IPR036869">
    <property type="entry name" value="J_dom_sf"/>
</dbReference>
<dbReference type="InterPro" id="IPR011990">
    <property type="entry name" value="TPR-like_helical_dom_sf"/>
</dbReference>
<dbReference type="GO" id="GO:0003723">
    <property type="term" value="F:RNA binding"/>
    <property type="evidence" value="ECO:0007669"/>
    <property type="project" value="InterPro"/>
</dbReference>
<dbReference type="InterPro" id="IPR020103">
    <property type="entry name" value="PsdUridine_synth_cat_dom_sf"/>
</dbReference>
<dbReference type="PANTHER" id="PTHR47447">
    <property type="entry name" value="OS03G0856100 PROTEIN"/>
    <property type="match status" value="1"/>
</dbReference>
<keyword evidence="1" id="KW-0677">Repeat</keyword>
<gene>
    <name evidence="5" type="primary">EMB2654</name>
    <name evidence="5" type="ORF">SNAT2548_LOCUS33891</name>
</gene>
<dbReference type="InterPro" id="IPR002885">
    <property type="entry name" value="PPR_rpt"/>
</dbReference>
<name>A0A812USB2_9DINO</name>
<dbReference type="EMBL" id="CAJNDS010002782">
    <property type="protein sequence ID" value="CAE7595563.1"/>
    <property type="molecule type" value="Genomic_DNA"/>
</dbReference>
<dbReference type="AlphaFoldDB" id="A0A812USB2"/>
<feature type="repeat" description="PPR" evidence="2">
    <location>
        <begin position="629"/>
        <end position="663"/>
    </location>
</feature>
<dbReference type="Pfam" id="PF00226">
    <property type="entry name" value="DnaJ"/>
    <property type="match status" value="1"/>
</dbReference>
<dbReference type="InterPro" id="IPR001623">
    <property type="entry name" value="DnaJ_domain"/>
</dbReference>
<dbReference type="PRINTS" id="PR00625">
    <property type="entry name" value="JDOMAIN"/>
</dbReference>
<feature type="compositionally biased region" description="Low complexity" evidence="3">
    <location>
        <begin position="147"/>
        <end position="160"/>
    </location>
</feature>